<evidence type="ECO:0000256" key="2">
    <source>
        <dbReference type="ARBA" id="ARBA00022840"/>
    </source>
</evidence>
<dbReference type="SMART" id="SM00382">
    <property type="entry name" value="AAA"/>
    <property type="match status" value="1"/>
</dbReference>
<name>A0AA90NKW7_9GAMM</name>
<dbReference type="GO" id="GO:0005524">
    <property type="term" value="F:ATP binding"/>
    <property type="evidence" value="ECO:0007669"/>
    <property type="project" value="UniProtKB-KW"/>
</dbReference>
<dbReference type="PANTHER" id="PTHR13779:SF7">
    <property type="entry name" value="ATPASE WRNIP1"/>
    <property type="match status" value="1"/>
</dbReference>
<reference evidence="4 5" key="1">
    <citation type="journal article" date="2023" name="bioRxiv">
        <title>An intranuclear bacterial parasite of deep-sea mussels expresses apoptosis inhibitors acquired from its host.</title>
        <authorList>
            <person name="Gonzalez Porras M.A."/>
            <person name="Assie A."/>
            <person name="Tietjen M."/>
            <person name="Violette M."/>
            <person name="Kleiner M."/>
            <person name="Gruber-Vodicka H."/>
            <person name="Dubilier N."/>
            <person name="Leisch N."/>
        </authorList>
    </citation>
    <scope>NUCLEOTIDE SEQUENCE [LARGE SCALE GENOMIC DNA]</scope>
    <source>
        <strain evidence="4">IAP13</strain>
    </source>
</reference>
<dbReference type="Gene3D" id="3.40.50.300">
    <property type="entry name" value="P-loop containing nucleotide triphosphate hydrolases"/>
    <property type="match status" value="1"/>
</dbReference>
<organism evidence="4 5">
    <name type="scientific">Candidatus Endonucleibacter bathymodioli</name>
    <dbReference type="NCBI Taxonomy" id="539814"/>
    <lineage>
        <taxon>Bacteria</taxon>
        <taxon>Pseudomonadati</taxon>
        <taxon>Pseudomonadota</taxon>
        <taxon>Gammaproteobacteria</taxon>
        <taxon>Oceanospirillales</taxon>
        <taxon>Endozoicomonadaceae</taxon>
        <taxon>Candidatus Endonucleibacter</taxon>
    </lineage>
</organism>
<evidence type="ECO:0000313" key="4">
    <source>
        <dbReference type="EMBL" id="MDP0588819.1"/>
    </source>
</evidence>
<evidence type="ECO:0000313" key="5">
    <source>
        <dbReference type="Proteomes" id="UP001178148"/>
    </source>
</evidence>
<dbReference type="EMBL" id="JASXSV010000007">
    <property type="protein sequence ID" value="MDP0588819.1"/>
    <property type="molecule type" value="Genomic_DNA"/>
</dbReference>
<dbReference type="Pfam" id="PF05496">
    <property type="entry name" value="RuvB_N"/>
    <property type="match status" value="1"/>
</dbReference>
<dbReference type="PANTHER" id="PTHR13779">
    <property type="entry name" value="WERNER HELICASE-INTERACTING PROTEIN 1 FAMILY MEMBER"/>
    <property type="match status" value="1"/>
</dbReference>
<dbReference type="Proteomes" id="UP001178148">
    <property type="component" value="Unassembled WGS sequence"/>
</dbReference>
<protein>
    <submittedName>
        <fullName evidence="4">AAA family ATPase</fullName>
    </submittedName>
</protein>
<feature type="domain" description="AAA+ ATPase" evidence="3">
    <location>
        <begin position="41"/>
        <end position="134"/>
    </location>
</feature>
<dbReference type="GO" id="GO:0006310">
    <property type="term" value="P:DNA recombination"/>
    <property type="evidence" value="ECO:0007669"/>
    <property type="project" value="InterPro"/>
</dbReference>
<gene>
    <name evidence="4" type="ORF">QS748_06340</name>
</gene>
<dbReference type="GO" id="GO:0008047">
    <property type="term" value="F:enzyme activator activity"/>
    <property type="evidence" value="ECO:0007669"/>
    <property type="project" value="TreeGrafter"/>
</dbReference>
<dbReference type="InterPro" id="IPR008824">
    <property type="entry name" value="RuvB-like_N"/>
</dbReference>
<accession>A0AA90NKW7</accession>
<dbReference type="GO" id="GO:0017116">
    <property type="term" value="F:single-stranded DNA helicase activity"/>
    <property type="evidence" value="ECO:0007669"/>
    <property type="project" value="TreeGrafter"/>
</dbReference>
<proteinExistence type="predicted"/>
<evidence type="ECO:0000259" key="3">
    <source>
        <dbReference type="SMART" id="SM00382"/>
    </source>
</evidence>
<comment type="caution">
    <text evidence="4">The sequence shown here is derived from an EMBL/GenBank/DDBJ whole genome shotgun (WGS) entry which is preliminary data.</text>
</comment>
<dbReference type="CDD" id="cd00009">
    <property type="entry name" value="AAA"/>
    <property type="match status" value="1"/>
</dbReference>
<dbReference type="InterPro" id="IPR003593">
    <property type="entry name" value="AAA+_ATPase"/>
</dbReference>
<dbReference type="InterPro" id="IPR027417">
    <property type="entry name" value="P-loop_NTPase"/>
</dbReference>
<dbReference type="AlphaFoldDB" id="A0AA90NKW7"/>
<sequence>MKPLLKPLAESLRPQILDEFFGQSHLLRDRHPLKQAFDNKQLHSMILWGPSGTGKTTLARIICTQVDGHFAQLSAVLDGVKELRIVVENAKKFQNIGQQTVLFVDEIHRFNKSQQDAFLPHIESGLIILIGATTRGF</sequence>
<keyword evidence="5" id="KW-1185">Reference proteome</keyword>
<dbReference type="SUPFAM" id="SSF52540">
    <property type="entry name" value="P-loop containing nucleoside triphosphate hydrolases"/>
    <property type="match status" value="1"/>
</dbReference>
<dbReference type="InterPro" id="IPR051314">
    <property type="entry name" value="AAA_ATPase_RarA/MGS1/WRNIP1"/>
</dbReference>
<dbReference type="GO" id="GO:0009378">
    <property type="term" value="F:four-way junction helicase activity"/>
    <property type="evidence" value="ECO:0007669"/>
    <property type="project" value="InterPro"/>
</dbReference>
<evidence type="ECO:0000256" key="1">
    <source>
        <dbReference type="ARBA" id="ARBA00022741"/>
    </source>
</evidence>
<dbReference type="GO" id="GO:0000731">
    <property type="term" value="P:DNA synthesis involved in DNA repair"/>
    <property type="evidence" value="ECO:0007669"/>
    <property type="project" value="TreeGrafter"/>
</dbReference>
<keyword evidence="1" id="KW-0547">Nucleotide-binding</keyword>
<dbReference type="GO" id="GO:0006261">
    <property type="term" value="P:DNA-templated DNA replication"/>
    <property type="evidence" value="ECO:0007669"/>
    <property type="project" value="TreeGrafter"/>
</dbReference>
<keyword evidence="2" id="KW-0067">ATP-binding</keyword>